<name>A0A4Y2SXT1_ARAVE</name>
<protein>
    <recommendedName>
        <fullName evidence="3">MBD domain-containing protein</fullName>
    </recommendedName>
</protein>
<dbReference type="Gene3D" id="3.30.890.10">
    <property type="entry name" value="Methyl-cpg-binding Protein 2, Chain A"/>
    <property type="match status" value="1"/>
</dbReference>
<evidence type="ECO:0000313" key="1">
    <source>
        <dbReference type="EMBL" id="GBN92771.1"/>
    </source>
</evidence>
<comment type="caution">
    <text evidence="1">The sequence shown here is derived from an EMBL/GenBank/DDBJ whole genome shotgun (WGS) entry which is preliminary data.</text>
</comment>
<dbReference type="OrthoDB" id="6437543at2759"/>
<gene>
    <name evidence="1" type="ORF">AVEN_247810_1</name>
</gene>
<evidence type="ECO:0000313" key="2">
    <source>
        <dbReference type="Proteomes" id="UP000499080"/>
    </source>
</evidence>
<evidence type="ECO:0008006" key="3">
    <source>
        <dbReference type="Google" id="ProtNLM"/>
    </source>
</evidence>
<dbReference type="Proteomes" id="UP000499080">
    <property type="component" value="Unassembled WGS sequence"/>
</dbReference>
<dbReference type="EMBL" id="BGPR01024575">
    <property type="protein sequence ID" value="GBN92771.1"/>
    <property type="molecule type" value="Genomic_DNA"/>
</dbReference>
<dbReference type="AlphaFoldDB" id="A0A4Y2SXT1"/>
<keyword evidence="2" id="KW-1185">Reference proteome</keyword>
<accession>A0A4Y2SXT1</accession>
<proteinExistence type="predicted"/>
<reference evidence="1 2" key="1">
    <citation type="journal article" date="2019" name="Sci. Rep.">
        <title>Orb-weaving spider Araneus ventricosus genome elucidates the spidroin gene catalogue.</title>
        <authorList>
            <person name="Kono N."/>
            <person name="Nakamura H."/>
            <person name="Ohtoshi R."/>
            <person name="Moran D.A.P."/>
            <person name="Shinohara A."/>
            <person name="Yoshida Y."/>
            <person name="Fujiwara M."/>
            <person name="Mori M."/>
            <person name="Tomita M."/>
            <person name="Arakawa K."/>
        </authorList>
    </citation>
    <scope>NUCLEOTIDE SEQUENCE [LARGE SCALE GENOMIC DNA]</scope>
</reference>
<sequence>MESALDPDYTTNRTFLGTGSYIDDDEITPAESCHEPKSSGEKVATWIRKAVPRPHWKRTDIYYYEEGKTELLRPLNEVRDYCFKNKLKFQSDLFDFKGTDTYSGVVSKNHESSSSMSSE</sequence>
<organism evidence="1 2">
    <name type="scientific">Araneus ventricosus</name>
    <name type="common">Orbweaver spider</name>
    <name type="synonym">Epeira ventricosa</name>
    <dbReference type="NCBI Taxonomy" id="182803"/>
    <lineage>
        <taxon>Eukaryota</taxon>
        <taxon>Metazoa</taxon>
        <taxon>Ecdysozoa</taxon>
        <taxon>Arthropoda</taxon>
        <taxon>Chelicerata</taxon>
        <taxon>Arachnida</taxon>
        <taxon>Araneae</taxon>
        <taxon>Araneomorphae</taxon>
        <taxon>Entelegynae</taxon>
        <taxon>Araneoidea</taxon>
        <taxon>Araneidae</taxon>
        <taxon>Araneus</taxon>
    </lineage>
</organism>